<dbReference type="Gene3D" id="2.20.70.30">
    <property type="entry name" value="Nascent polypeptide-associated complex domain"/>
    <property type="match status" value="1"/>
</dbReference>
<dbReference type="Pfam" id="PF01849">
    <property type="entry name" value="NAC"/>
    <property type="match status" value="1"/>
</dbReference>
<name>A0A914DQR9_9BILA</name>
<evidence type="ECO:0000313" key="3">
    <source>
        <dbReference type="Proteomes" id="UP000887540"/>
    </source>
</evidence>
<evidence type="ECO:0000256" key="1">
    <source>
        <dbReference type="SAM" id="MobiDB-lite"/>
    </source>
</evidence>
<dbReference type="SMART" id="SM01407">
    <property type="entry name" value="NAC"/>
    <property type="match status" value="1"/>
</dbReference>
<feature type="region of interest" description="Disordered" evidence="1">
    <location>
        <begin position="142"/>
        <end position="171"/>
    </location>
</feature>
<dbReference type="Proteomes" id="UP000887540">
    <property type="component" value="Unplaced"/>
</dbReference>
<dbReference type="WBParaSite" id="ACRNAN_scaffold3455.g29148.t1">
    <property type="protein sequence ID" value="ACRNAN_scaffold3455.g29148.t1"/>
    <property type="gene ID" value="ACRNAN_scaffold3455.g29148"/>
</dbReference>
<dbReference type="PROSITE" id="PS51151">
    <property type="entry name" value="NAC_AB"/>
    <property type="match status" value="1"/>
</dbReference>
<protein>
    <submittedName>
        <fullName evidence="4">NAC-A/B domain-containing protein</fullName>
    </submittedName>
</protein>
<proteinExistence type="predicted"/>
<dbReference type="AlphaFoldDB" id="A0A914DQR9"/>
<feature type="compositionally biased region" description="Acidic residues" evidence="1">
    <location>
        <begin position="156"/>
        <end position="171"/>
    </location>
</feature>
<dbReference type="InterPro" id="IPR002715">
    <property type="entry name" value="Nas_poly-pep-assoc_cplx_dom"/>
</dbReference>
<reference evidence="4" key="1">
    <citation type="submission" date="2022-11" db="UniProtKB">
        <authorList>
            <consortium name="WormBaseParasite"/>
        </authorList>
    </citation>
    <scope>IDENTIFICATION</scope>
</reference>
<dbReference type="InterPro" id="IPR016641">
    <property type="entry name" value="EGD2/NACA0like"/>
</dbReference>
<dbReference type="InterPro" id="IPR038187">
    <property type="entry name" value="NAC_A/B_dom_sf"/>
</dbReference>
<dbReference type="FunFam" id="2.20.70.30:FF:000002">
    <property type="entry name" value="Nascent polypeptide-associated complex (NAC), alpha subunit"/>
    <property type="match status" value="1"/>
</dbReference>
<dbReference type="Pfam" id="PF19026">
    <property type="entry name" value="UBA_HYPK"/>
    <property type="match status" value="1"/>
</dbReference>
<dbReference type="InterPro" id="IPR044034">
    <property type="entry name" value="NAC-like_UBA"/>
</dbReference>
<sequence>MVVITNAQSSDEEGTMGVDVEVISSNDDEQMDADEGEVTEQQKKVAEAAGLGEQITGKDNKKTRSEKKARKLFSKLGLKPVLGIVKVCIRKTDILFTINKPDVYKSPGSDTYIVFGEAKVDDLRQMGKFSDIEAFKPQQPSQPFRILTMPNNGAGEENDAEPEEDPGDIEERDIELVMQQSGVSRSKAIRTLKNTNNDLVNAIMELTM</sequence>
<keyword evidence="3" id="KW-1185">Reference proteome</keyword>
<organism evidence="3 4">
    <name type="scientific">Acrobeloides nanus</name>
    <dbReference type="NCBI Taxonomy" id="290746"/>
    <lineage>
        <taxon>Eukaryota</taxon>
        <taxon>Metazoa</taxon>
        <taxon>Ecdysozoa</taxon>
        <taxon>Nematoda</taxon>
        <taxon>Chromadorea</taxon>
        <taxon>Rhabditida</taxon>
        <taxon>Tylenchina</taxon>
        <taxon>Cephalobomorpha</taxon>
        <taxon>Cephaloboidea</taxon>
        <taxon>Cephalobidae</taxon>
        <taxon>Acrobeloides</taxon>
    </lineage>
</organism>
<dbReference type="CDD" id="cd22054">
    <property type="entry name" value="NAC_NACA"/>
    <property type="match status" value="1"/>
</dbReference>
<dbReference type="CDD" id="cd14358">
    <property type="entry name" value="UBA_NAC_euk"/>
    <property type="match status" value="1"/>
</dbReference>
<dbReference type="GO" id="GO:0005854">
    <property type="term" value="C:nascent polypeptide-associated complex"/>
    <property type="evidence" value="ECO:0007669"/>
    <property type="project" value="InterPro"/>
</dbReference>
<accession>A0A914DQR9</accession>
<evidence type="ECO:0000259" key="2">
    <source>
        <dbReference type="PROSITE" id="PS51151"/>
    </source>
</evidence>
<feature type="domain" description="NAC-A/B" evidence="2">
    <location>
        <begin position="63"/>
        <end position="127"/>
    </location>
</feature>
<dbReference type="PANTHER" id="PTHR21713">
    <property type="entry name" value="NASCENT POLYPEPTIDE ASSOCIATED COMPLEX ALPHA SUBUNIT-RELATED"/>
    <property type="match status" value="1"/>
</dbReference>
<evidence type="ECO:0000313" key="4">
    <source>
        <dbReference type="WBParaSite" id="ACRNAN_scaffold3455.g29148.t1"/>
    </source>
</evidence>
<dbReference type="Gene3D" id="1.10.8.10">
    <property type="entry name" value="DNA helicase RuvA subunit, C-terminal domain"/>
    <property type="match status" value="1"/>
</dbReference>
<dbReference type="PIRSF" id="PIRSF015901">
    <property type="entry name" value="NAC_alpha"/>
    <property type="match status" value="1"/>
</dbReference>